<evidence type="ECO:0000259" key="2">
    <source>
        <dbReference type="Pfam" id="PF01636"/>
    </source>
</evidence>
<dbReference type="InterPro" id="IPR002575">
    <property type="entry name" value="Aminoglycoside_PTrfase"/>
</dbReference>
<dbReference type="InterPro" id="IPR011009">
    <property type="entry name" value="Kinase-like_dom_sf"/>
</dbReference>
<dbReference type="OrthoDB" id="4030632at2"/>
<dbReference type="InterPro" id="IPR050249">
    <property type="entry name" value="Pseudomonas-type_ThrB"/>
</dbReference>
<dbReference type="STRING" id="485913.Krac_4209"/>
<evidence type="ECO:0000256" key="1">
    <source>
        <dbReference type="ARBA" id="ARBA00038240"/>
    </source>
</evidence>
<gene>
    <name evidence="3" type="ORF">Krac_4209</name>
</gene>
<evidence type="ECO:0000313" key="3">
    <source>
        <dbReference type="EMBL" id="EFH83266.1"/>
    </source>
</evidence>
<dbReference type="EMBL" id="ADVG01000003">
    <property type="protein sequence ID" value="EFH83266.1"/>
    <property type="molecule type" value="Genomic_DNA"/>
</dbReference>
<dbReference type="AlphaFoldDB" id="D6TYI6"/>
<comment type="caution">
    <text evidence="3">The sequence shown here is derived from an EMBL/GenBank/DDBJ whole genome shotgun (WGS) entry which is preliminary data.</text>
</comment>
<dbReference type="SUPFAM" id="SSF56112">
    <property type="entry name" value="Protein kinase-like (PK-like)"/>
    <property type="match status" value="1"/>
</dbReference>
<dbReference type="GO" id="GO:0009088">
    <property type="term" value="P:threonine biosynthetic process"/>
    <property type="evidence" value="ECO:0007669"/>
    <property type="project" value="TreeGrafter"/>
</dbReference>
<accession>D6TYI6</accession>
<dbReference type="GO" id="GO:0004413">
    <property type="term" value="F:homoserine kinase activity"/>
    <property type="evidence" value="ECO:0007669"/>
    <property type="project" value="TreeGrafter"/>
</dbReference>
<dbReference type="Gene3D" id="3.90.1200.10">
    <property type="match status" value="1"/>
</dbReference>
<dbReference type="InParanoid" id="D6TYI6"/>
<evidence type="ECO:0000313" key="4">
    <source>
        <dbReference type="Proteomes" id="UP000004508"/>
    </source>
</evidence>
<keyword evidence="4" id="KW-1185">Reference proteome</keyword>
<sequence>MAMPPVSFEDDPILREALVRYEIDPASLSFLGGFRNRVYEYGQNEQRYILRISSESQRLADMIRAEMDWMHYLAGRGLAVVDPLPSQRGNFVEVIEHEGRQVPVVAMRKAPGKHPGKEEWTPELFAAMGHFVGQMHQATREYMPAVPTQRRPAWHEDLDVFAQEYLHAVDADIAAKFQAIRAYPKSLPQERDAYGLIHADFHRGNFHVQDGRITLFDFDDSQYSWFAEDLAMALFYGISPQAQSQEELVFARQFYQHFMEGYSQVYTLDAAWRQEIPYFLKQREINLYIVLTALKYELPEGSWSERFMQNRRQRILEDVPFVDIAL</sequence>
<comment type="similarity">
    <text evidence="1">Belongs to the pseudomonas-type ThrB family.</text>
</comment>
<dbReference type="eggNOG" id="COG2334">
    <property type="taxonomic scope" value="Bacteria"/>
</dbReference>
<dbReference type="Proteomes" id="UP000004508">
    <property type="component" value="Unassembled WGS sequence"/>
</dbReference>
<name>D6TYI6_KTERA</name>
<dbReference type="PANTHER" id="PTHR21064">
    <property type="entry name" value="AMINOGLYCOSIDE PHOSPHOTRANSFERASE DOMAIN-CONTAINING PROTEIN-RELATED"/>
    <property type="match status" value="1"/>
</dbReference>
<reference evidence="3 4" key="1">
    <citation type="journal article" date="2011" name="Stand. Genomic Sci.">
        <title>Non-contiguous finished genome sequence and contextual data of the filamentous soil bacterium Ktedonobacter racemifer type strain (SOSP1-21).</title>
        <authorList>
            <person name="Chang Y.J."/>
            <person name="Land M."/>
            <person name="Hauser L."/>
            <person name="Chertkov O."/>
            <person name="Del Rio T.G."/>
            <person name="Nolan M."/>
            <person name="Copeland A."/>
            <person name="Tice H."/>
            <person name="Cheng J.F."/>
            <person name="Lucas S."/>
            <person name="Han C."/>
            <person name="Goodwin L."/>
            <person name="Pitluck S."/>
            <person name="Ivanova N."/>
            <person name="Ovchinikova G."/>
            <person name="Pati A."/>
            <person name="Chen A."/>
            <person name="Palaniappan K."/>
            <person name="Mavromatis K."/>
            <person name="Liolios K."/>
            <person name="Brettin T."/>
            <person name="Fiebig A."/>
            <person name="Rohde M."/>
            <person name="Abt B."/>
            <person name="Goker M."/>
            <person name="Detter J.C."/>
            <person name="Woyke T."/>
            <person name="Bristow J."/>
            <person name="Eisen J.A."/>
            <person name="Markowitz V."/>
            <person name="Hugenholtz P."/>
            <person name="Kyrpides N.C."/>
            <person name="Klenk H.P."/>
            <person name="Lapidus A."/>
        </authorList>
    </citation>
    <scope>NUCLEOTIDE SEQUENCE [LARGE SCALE GENOMIC DNA]</scope>
    <source>
        <strain evidence="4">DSM 44963</strain>
    </source>
</reference>
<keyword evidence="3" id="KW-0808">Transferase</keyword>
<dbReference type="Gene3D" id="3.30.200.20">
    <property type="entry name" value="Phosphorylase Kinase, domain 1"/>
    <property type="match status" value="1"/>
</dbReference>
<protein>
    <submittedName>
        <fullName evidence="3">Aminoglycoside phosphotransferase</fullName>
    </submittedName>
</protein>
<dbReference type="PANTHER" id="PTHR21064:SF6">
    <property type="entry name" value="AMINOGLYCOSIDE PHOSPHOTRANSFERASE DOMAIN-CONTAINING PROTEIN"/>
    <property type="match status" value="1"/>
</dbReference>
<dbReference type="FunCoup" id="D6TYI6">
    <property type="interactions" value="5"/>
</dbReference>
<proteinExistence type="inferred from homology"/>
<dbReference type="Pfam" id="PF01636">
    <property type="entry name" value="APH"/>
    <property type="match status" value="1"/>
</dbReference>
<feature type="domain" description="Aminoglycoside phosphotransferase" evidence="2">
    <location>
        <begin position="30"/>
        <end position="253"/>
    </location>
</feature>
<organism evidence="3 4">
    <name type="scientific">Ktedonobacter racemifer DSM 44963</name>
    <dbReference type="NCBI Taxonomy" id="485913"/>
    <lineage>
        <taxon>Bacteria</taxon>
        <taxon>Bacillati</taxon>
        <taxon>Chloroflexota</taxon>
        <taxon>Ktedonobacteria</taxon>
        <taxon>Ktedonobacterales</taxon>
        <taxon>Ktedonobacteraceae</taxon>
        <taxon>Ktedonobacter</taxon>
    </lineage>
</organism>